<dbReference type="InterPro" id="IPR006059">
    <property type="entry name" value="SBP"/>
</dbReference>
<sequence>MGKGKRKYYIMITCAGLMLLLALLGGCTVKENSVSENFIGTAEEDESDCIAVTITTSIPVNHFAEAVEERFENVRLIQDSYAGSFKINEHIARVKNKDMGDLVLIKAGHIPKADLTGLLLDLSTQSFPASYNANALQMDEEGHIYLLPGPLSFNCNIYNRTLFEENGWSVPKTYDEYLKLAVEIDKSGIRGYRFVFHDSSLQSFQIYNYCVYSALDTLTQVDGQMWHNRLMAGEKVSLEPMLTAFQDLERLMDAGLVRTEDLEFTGSMCNEDFLNRKIAITSGEIDLLRTYNEEGTDEYCFMPHFSMTDGQGWLLNLGYYFCANQELSLEGNEEKREAVMEILSFMASDEGQQLLIKDGLGMVSATRGAEVPDESFMEDIRIQIESGQYIMRPGYDMFTSVLETEIAAFIRGETTSDEILEKCQKLLEKGGQAEEYIGSATEDFTVLQTGNLKADALRTAAGTDVALIGMAEADFYAPVGGTRSRLYEGGITNADITRITQIELDVPLLCSTASVTGSELLDILEHGATSIKEQETGVVDHFHPFAVSGLTLTYDTEQDEGHRVSDVKLNQNTLNPESTYTVAFLSGVLTEEETGNIRETDLSMTDVLKDYIQTEQTITPSPQNVRFR</sequence>
<dbReference type="InterPro" id="IPR006179">
    <property type="entry name" value="5_nucleotidase/apyrase"/>
</dbReference>
<evidence type="ECO:0000259" key="1">
    <source>
        <dbReference type="Pfam" id="PF02872"/>
    </source>
</evidence>
<dbReference type="Pfam" id="PF13416">
    <property type="entry name" value="SBP_bac_8"/>
    <property type="match status" value="1"/>
</dbReference>
<dbReference type="PANTHER" id="PTHR11575">
    <property type="entry name" value="5'-NUCLEOTIDASE-RELATED"/>
    <property type="match status" value="1"/>
</dbReference>
<protein>
    <submittedName>
        <fullName evidence="2">Extracellular solute-binding protein</fullName>
    </submittedName>
</protein>
<reference evidence="2 3" key="1">
    <citation type="submission" date="2024-03" db="EMBL/GenBank/DDBJ databases">
        <title>Human intestinal bacterial collection.</title>
        <authorList>
            <person name="Pauvert C."/>
            <person name="Hitch T.C.A."/>
            <person name="Clavel T."/>
        </authorList>
    </citation>
    <scope>NUCLEOTIDE SEQUENCE [LARGE SCALE GENOMIC DNA]</scope>
    <source>
        <strain evidence="2 3">CLA-SR-H028</strain>
    </source>
</reference>
<feature type="domain" description="5'-Nucleotidase C-terminal" evidence="1">
    <location>
        <begin position="441"/>
        <end position="587"/>
    </location>
</feature>
<dbReference type="Gene3D" id="3.90.780.10">
    <property type="entry name" value="5'-Nucleotidase, C-terminal domain"/>
    <property type="match status" value="1"/>
</dbReference>
<evidence type="ECO:0000313" key="3">
    <source>
        <dbReference type="Proteomes" id="UP001457898"/>
    </source>
</evidence>
<comment type="caution">
    <text evidence="2">The sequence shown here is derived from an EMBL/GenBank/DDBJ whole genome shotgun (WGS) entry which is preliminary data.</text>
</comment>
<evidence type="ECO:0000313" key="2">
    <source>
        <dbReference type="EMBL" id="MEQ2429973.1"/>
    </source>
</evidence>
<dbReference type="Pfam" id="PF02872">
    <property type="entry name" value="5_nucleotid_C"/>
    <property type="match status" value="1"/>
</dbReference>
<dbReference type="SUPFAM" id="SSF53850">
    <property type="entry name" value="Periplasmic binding protein-like II"/>
    <property type="match status" value="1"/>
</dbReference>
<dbReference type="PANTHER" id="PTHR11575:SF24">
    <property type="entry name" value="5'-NUCLEOTIDASE"/>
    <property type="match status" value="1"/>
</dbReference>
<name>A0ABV1DHX9_9FIRM</name>
<keyword evidence="3" id="KW-1185">Reference proteome</keyword>
<organism evidence="2 3">
    <name type="scientific">Blautia caccae</name>
    <dbReference type="NCBI Taxonomy" id="3133175"/>
    <lineage>
        <taxon>Bacteria</taxon>
        <taxon>Bacillati</taxon>
        <taxon>Bacillota</taxon>
        <taxon>Clostridia</taxon>
        <taxon>Lachnospirales</taxon>
        <taxon>Lachnospiraceae</taxon>
        <taxon>Blautia</taxon>
    </lineage>
</organism>
<gene>
    <name evidence="2" type="ORF">WMO65_03060</name>
</gene>
<dbReference type="RefSeq" id="WP_148391415.1">
    <property type="nucleotide sequence ID" value="NZ_JBBMFP010000002.1"/>
</dbReference>
<accession>A0ABV1DHX9</accession>
<dbReference type="PROSITE" id="PS51257">
    <property type="entry name" value="PROKAR_LIPOPROTEIN"/>
    <property type="match status" value="1"/>
</dbReference>
<dbReference type="Proteomes" id="UP001457898">
    <property type="component" value="Unassembled WGS sequence"/>
</dbReference>
<proteinExistence type="predicted"/>
<dbReference type="EMBL" id="JBBMFP010000002">
    <property type="protein sequence ID" value="MEQ2429973.1"/>
    <property type="molecule type" value="Genomic_DNA"/>
</dbReference>
<dbReference type="SUPFAM" id="SSF55816">
    <property type="entry name" value="5'-nucleotidase (syn. UDP-sugar hydrolase), C-terminal domain"/>
    <property type="match status" value="1"/>
</dbReference>
<dbReference type="InterPro" id="IPR008334">
    <property type="entry name" value="5'-Nucleotdase_C"/>
</dbReference>
<dbReference type="Gene3D" id="3.40.190.10">
    <property type="entry name" value="Periplasmic binding protein-like II"/>
    <property type="match status" value="1"/>
</dbReference>
<dbReference type="InterPro" id="IPR036907">
    <property type="entry name" value="5'-Nucleotdase_C_sf"/>
</dbReference>